<dbReference type="InterPro" id="IPR013815">
    <property type="entry name" value="ATP_grasp_subdomain_1"/>
</dbReference>
<evidence type="ECO:0000256" key="14">
    <source>
        <dbReference type="ARBA" id="ARBA00047700"/>
    </source>
</evidence>
<evidence type="ECO:0000256" key="12">
    <source>
        <dbReference type="ARBA" id="ARBA00022842"/>
    </source>
</evidence>
<organism evidence="18 19">
    <name type="scientific">Dethiosulfatarculus sandiegensis</name>
    <dbReference type="NCBI Taxonomy" id="1429043"/>
    <lineage>
        <taxon>Bacteria</taxon>
        <taxon>Pseudomonadati</taxon>
        <taxon>Thermodesulfobacteriota</taxon>
        <taxon>Desulfarculia</taxon>
        <taxon>Desulfarculales</taxon>
        <taxon>Desulfarculaceae</taxon>
        <taxon>Dethiosulfatarculus</taxon>
    </lineage>
</organism>
<evidence type="ECO:0000256" key="8">
    <source>
        <dbReference type="ARBA" id="ARBA00022723"/>
    </source>
</evidence>
<dbReference type="SUPFAM" id="SSF52009">
    <property type="entry name" value="Phosphohistidine domain"/>
    <property type="match status" value="1"/>
</dbReference>
<dbReference type="Proteomes" id="UP000032233">
    <property type="component" value="Unassembled WGS sequence"/>
</dbReference>
<dbReference type="GO" id="GO:0046872">
    <property type="term" value="F:metal ion binding"/>
    <property type="evidence" value="ECO:0007669"/>
    <property type="project" value="UniProtKB-KW"/>
</dbReference>
<dbReference type="Pfam" id="PF01326">
    <property type="entry name" value="PPDK_N"/>
    <property type="match status" value="1"/>
</dbReference>
<comment type="function">
    <text evidence="2">Catalyzes the phosphorylation of pyruvate to phosphoenolpyruvate.</text>
</comment>
<dbReference type="InterPro" id="IPR006319">
    <property type="entry name" value="PEP_synth"/>
</dbReference>
<keyword evidence="9" id="KW-0547">Nucleotide-binding</keyword>
<comment type="similarity">
    <text evidence="4">Belongs to the PEP-utilizing enzyme family.</text>
</comment>
<evidence type="ECO:0000256" key="13">
    <source>
        <dbReference type="ARBA" id="ARBA00033470"/>
    </source>
</evidence>
<dbReference type="InterPro" id="IPR008279">
    <property type="entry name" value="PEP-util_enz_mobile_dom"/>
</dbReference>
<protein>
    <recommendedName>
        <fullName evidence="6">Phosphoenolpyruvate synthase</fullName>
        <ecNumber evidence="5">2.7.9.2</ecNumber>
    </recommendedName>
    <alternativeName>
        <fullName evidence="13">Pyruvate, water dikinase</fullName>
    </alternativeName>
</protein>
<dbReference type="GO" id="GO:0005524">
    <property type="term" value="F:ATP binding"/>
    <property type="evidence" value="ECO:0007669"/>
    <property type="project" value="UniProtKB-KW"/>
</dbReference>
<comment type="caution">
    <text evidence="18">The sequence shown here is derived from an EMBL/GenBank/DDBJ whole genome shotgun (WGS) entry which is preliminary data.</text>
</comment>
<sequence>MKWIFTFRENPPKEKIGGKAFALAALRQKDLNVPNAFFITADAYRYFVEQNSLDQQINLELGKKDFSNMRWEELWDIALRLRNRFSKGDIPEDLLFEISQTIEDMFPQTPVGVRSSSLAEDSSQTSFAGLHESYINLVGKKEIIQHIKLVWASLWSDRALLYRRELGLDPFESAMGVVVQEMVFGDSSGVSFSMNPVNPKQGSVEAVYGLNQGLVDGTIEPDHWELDRANSQIVEHRPAKRTKALKAQKQGVAAQALNKIQQKIPPLNDQEVQEVYDFSRQMEKIFQSPQDMEWTIRLKQIYILQSRSITTITDEHDERKRYLSLKRSLDNLKSLKLVIEKQLIPDMEAQAKKLNKFYLTQLTDQDLVREIKKRQEIVRQRVGDYWEYCIPFAHGMRLFGQVYNDRMNPNDPYEFMKLLENSGLVSVKRNQRLSQIGKSIRQKKEIALALERNEDFDQWPEFTDLLDEFIESYGKTSWGGLNMGMTRQKLARLAAKFETPKDTKSKPNQGRMRKVFLESFEPEQREEAQDILEIGIASYRLRDDDNIFLGKVEGELTRALDEGFIRLEEKWGKLDHRPGPEEICKALTNQIKPQISSIKDQKTKPTTSLKEKPRQLVGQPASPGIAVGRARIVSTPQDLYDFKKNEILICDAIDPNMTLVVPLAAGIVERRGGMLIHGAIIAREQNIPCVTGVPEAASLIKTGESVCVDGYLGIVIVGENSLKKSLEKE</sequence>
<dbReference type="AlphaFoldDB" id="A0A0D2JUC6"/>
<comment type="cofactor">
    <cofactor evidence="1">
        <name>Mg(2+)</name>
        <dbReference type="ChEBI" id="CHEBI:18420"/>
    </cofactor>
</comment>
<dbReference type="STRING" id="1429043.X474_16095"/>
<comment type="pathway">
    <text evidence="3">Carbohydrate biosynthesis; gluconeogenesis.</text>
</comment>
<keyword evidence="10" id="KW-0418">Kinase</keyword>
<evidence type="ECO:0000256" key="11">
    <source>
        <dbReference type="ARBA" id="ARBA00022840"/>
    </source>
</evidence>
<evidence type="ECO:0000256" key="1">
    <source>
        <dbReference type="ARBA" id="ARBA00001946"/>
    </source>
</evidence>
<dbReference type="InterPro" id="IPR002192">
    <property type="entry name" value="PPDK_AMP/ATP-bd"/>
</dbReference>
<feature type="domain" description="PEP-utilising enzyme mobile" evidence="16">
    <location>
        <begin position="642"/>
        <end position="713"/>
    </location>
</feature>
<feature type="domain" description="Pyruvate phosphate dikinase AMP/ATP-binding" evidence="17">
    <location>
        <begin position="14"/>
        <end position="320"/>
    </location>
</feature>
<gene>
    <name evidence="18" type="ORF">X474_16095</name>
</gene>
<evidence type="ECO:0000256" key="3">
    <source>
        <dbReference type="ARBA" id="ARBA00004742"/>
    </source>
</evidence>
<reference evidence="18 19" key="1">
    <citation type="submission" date="2013-11" db="EMBL/GenBank/DDBJ databases">
        <title>Metagenomic analysis of a methanogenic consortium involved in long chain n-alkane degradation.</title>
        <authorList>
            <person name="Davidova I.A."/>
            <person name="Callaghan A.V."/>
            <person name="Wawrik B."/>
            <person name="Pruitt S."/>
            <person name="Marks C."/>
            <person name="Duncan K.E."/>
            <person name="Suflita J.M."/>
        </authorList>
    </citation>
    <scope>NUCLEOTIDE SEQUENCE [LARGE SCALE GENOMIC DNA]</scope>
    <source>
        <strain evidence="18 19">SPR</strain>
    </source>
</reference>
<proteinExistence type="inferred from homology"/>
<name>A0A0D2JUC6_9BACT</name>
<evidence type="ECO:0000256" key="5">
    <source>
        <dbReference type="ARBA" id="ARBA00011996"/>
    </source>
</evidence>
<evidence type="ECO:0000259" key="16">
    <source>
        <dbReference type="Pfam" id="PF00391"/>
    </source>
</evidence>
<evidence type="ECO:0000256" key="15">
    <source>
        <dbReference type="SAM" id="MobiDB-lite"/>
    </source>
</evidence>
<dbReference type="Gene3D" id="3.50.30.10">
    <property type="entry name" value="Phosphohistidine domain"/>
    <property type="match status" value="1"/>
</dbReference>
<evidence type="ECO:0000256" key="9">
    <source>
        <dbReference type="ARBA" id="ARBA00022741"/>
    </source>
</evidence>
<dbReference type="InterPro" id="IPR036637">
    <property type="entry name" value="Phosphohistidine_dom_sf"/>
</dbReference>
<dbReference type="PANTHER" id="PTHR43030">
    <property type="entry name" value="PHOSPHOENOLPYRUVATE SYNTHASE"/>
    <property type="match status" value="1"/>
</dbReference>
<evidence type="ECO:0000313" key="19">
    <source>
        <dbReference type="Proteomes" id="UP000032233"/>
    </source>
</evidence>
<evidence type="ECO:0000259" key="17">
    <source>
        <dbReference type="Pfam" id="PF01326"/>
    </source>
</evidence>
<comment type="catalytic activity">
    <reaction evidence="14">
        <text>pyruvate + ATP + H2O = phosphoenolpyruvate + AMP + phosphate + 2 H(+)</text>
        <dbReference type="Rhea" id="RHEA:11364"/>
        <dbReference type="ChEBI" id="CHEBI:15361"/>
        <dbReference type="ChEBI" id="CHEBI:15377"/>
        <dbReference type="ChEBI" id="CHEBI:15378"/>
        <dbReference type="ChEBI" id="CHEBI:30616"/>
        <dbReference type="ChEBI" id="CHEBI:43474"/>
        <dbReference type="ChEBI" id="CHEBI:58702"/>
        <dbReference type="ChEBI" id="CHEBI:456215"/>
        <dbReference type="EC" id="2.7.9.2"/>
    </reaction>
</comment>
<dbReference type="Gene3D" id="3.30.470.20">
    <property type="entry name" value="ATP-grasp fold, B domain"/>
    <property type="match status" value="1"/>
</dbReference>
<accession>A0A0D2JUC6</accession>
<feature type="region of interest" description="Disordered" evidence="15">
    <location>
        <begin position="597"/>
        <end position="621"/>
    </location>
</feature>
<dbReference type="OrthoDB" id="9765468at2"/>
<evidence type="ECO:0000256" key="4">
    <source>
        <dbReference type="ARBA" id="ARBA00007837"/>
    </source>
</evidence>
<evidence type="ECO:0000256" key="2">
    <source>
        <dbReference type="ARBA" id="ARBA00002988"/>
    </source>
</evidence>
<dbReference type="SUPFAM" id="SSF56059">
    <property type="entry name" value="Glutathione synthetase ATP-binding domain-like"/>
    <property type="match status" value="1"/>
</dbReference>
<dbReference type="GO" id="GO:0008986">
    <property type="term" value="F:pyruvate, water dikinase activity"/>
    <property type="evidence" value="ECO:0007669"/>
    <property type="project" value="UniProtKB-EC"/>
</dbReference>
<evidence type="ECO:0000256" key="7">
    <source>
        <dbReference type="ARBA" id="ARBA00022679"/>
    </source>
</evidence>
<keyword evidence="19" id="KW-1185">Reference proteome</keyword>
<dbReference type="EC" id="2.7.9.2" evidence="5"/>
<keyword evidence="8" id="KW-0479">Metal-binding</keyword>
<keyword evidence="7" id="KW-0808">Transferase</keyword>
<dbReference type="InParanoid" id="A0A0D2JUC6"/>
<evidence type="ECO:0000256" key="10">
    <source>
        <dbReference type="ARBA" id="ARBA00022777"/>
    </source>
</evidence>
<dbReference type="Gene3D" id="3.30.1490.20">
    <property type="entry name" value="ATP-grasp fold, A domain"/>
    <property type="match status" value="1"/>
</dbReference>
<feature type="compositionally biased region" description="Basic and acidic residues" evidence="15">
    <location>
        <begin position="599"/>
        <end position="614"/>
    </location>
</feature>
<dbReference type="Pfam" id="PF00391">
    <property type="entry name" value="PEP-utilizers"/>
    <property type="match status" value="1"/>
</dbReference>
<keyword evidence="11" id="KW-0067">ATP-binding</keyword>
<dbReference type="EMBL" id="AZAC01000019">
    <property type="protein sequence ID" value="KIX13085.1"/>
    <property type="molecule type" value="Genomic_DNA"/>
</dbReference>
<dbReference type="PANTHER" id="PTHR43030:SF1">
    <property type="entry name" value="PHOSPHOENOLPYRUVATE SYNTHASE"/>
    <property type="match status" value="1"/>
</dbReference>
<evidence type="ECO:0000313" key="18">
    <source>
        <dbReference type="EMBL" id="KIX13085.1"/>
    </source>
</evidence>
<evidence type="ECO:0000256" key="6">
    <source>
        <dbReference type="ARBA" id="ARBA00021623"/>
    </source>
</evidence>
<dbReference type="PATRIC" id="fig|1429043.3.peg.3405"/>
<keyword evidence="12" id="KW-0460">Magnesium</keyword>
<dbReference type="RefSeq" id="WP_044349885.1">
    <property type="nucleotide sequence ID" value="NZ_AZAC01000019.1"/>
</dbReference>